<dbReference type="FunFam" id="3.30.70.1050:FF:000004">
    <property type="entry name" value="Trigger factor"/>
    <property type="match status" value="1"/>
</dbReference>
<evidence type="ECO:0000256" key="1">
    <source>
        <dbReference type="ARBA" id="ARBA00000971"/>
    </source>
</evidence>
<comment type="catalytic activity">
    <reaction evidence="1">
        <text>[protein]-peptidylproline (omega=180) = [protein]-peptidylproline (omega=0)</text>
        <dbReference type="Rhea" id="RHEA:16237"/>
        <dbReference type="Rhea" id="RHEA-COMP:10747"/>
        <dbReference type="Rhea" id="RHEA-COMP:10748"/>
        <dbReference type="ChEBI" id="CHEBI:83833"/>
        <dbReference type="ChEBI" id="CHEBI:83834"/>
        <dbReference type="EC" id="5.2.1.8"/>
    </reaction>
</comment>
<dbReference type="EC" id="5.2.1.8" evidence="3"/>
<feature type="region of interest" description="Disordered" evidence="8">
    <location>
        <begin position="127"/>
        <end position="154"/>
    </location>
</feature>
<dbReference type="Gene3D" id="3.30.70.1050">
    <property type="entry name" value="Trigger factor ribosome-binding domain"/>
    <property type="match status" value="1"/>
</dbReference>
<name>A0A7J7L3V3_9MAGN</name>
<dbReference type="SUPFAM" id="SSF102735">
    <property type="entry name" value="Trigger factor ribosome-binding domain"/>
    <property type="match status" value="1"/>
</dbReference>
<dbReference type="Pfam" id="PF05697">
    <property type="entry name" value="Trigger_N"/>
    <property type="match status" value="1"/>
</dbReference>
<evidence type="ECO:0000256" key="8">
    <source>
        <dbReference type="SAM" id="MobiDB-lite"/>
    </source>
</evidence>
<dbReference type="GO" id="GO:0044183">
    <property type="term" value="F:protein folding chaperone"/>
    <property type="evidence" value="ECO:0007669"/>
    <property type="project" value="TreeGrafter"/>
</dbReference>
<organism evidence="10 11">
    <name type="scientific">Kingdonia uniflora</name>
    <dbReference type="NCBI Taxonomy" id="39325"/>
    <lineage>
        <taxon>Eukaryota</taxon>
        <taxon>Viridiplantae</taxon>
        <taxon>Streptophyta</taxon>
        <taxon>Embryophyta</taxon>
        <taxon>Tracheophyta</taxon>
        <taxon>Spermatophyta</taxon>
        <taxon>Magnoliopsida</taxon>
        <taxon>Ranunculales</taxon>
        <taxon>Circaeasteraceae</taxon>
        <taxon>Kingdonia</taxon>
    </lineage>
</organism>
<dbReference type="PANTHER" id="PTHR30560:SF4">
    <property type="entry name" value="OS01G0894700 PROTEIN"/>
    <property type="match status" value="1"/>
</dbReference>
<dbReference type="GO" id="GO:0015031">
    <property type="term" value="P:protein transport"/>
    <property type="evidence" value="ECO:0007669"/>
    <property type="project" value="InterPro"/>
</dbReference>
<feature type="compositionally biased region" description="Polar residues" evidence="8">
    <location>
        <begin position="135"/>
        <end position="146"/>
    </location>
</feature>
<dbReference type="GO" id="GO:0051083">
    <property type="term" value="P:'de novo' cotranslational protein folding"/>
    <property type="evidence" value="ECO:0007669"/>
    <property type="project" value="TreeGrafter"/>
</dbReference>
<dbReference type="InterPro" id="IPR008881">
    <property type="entry name" value="Trigger_fac_ribosome-bd_bac"/>
</dbReference>
<feature type="domain" description="Trigger factor ribosome-binding bacterial" evidence="9">
    <location>
        <begin position="17"/>
        <end position="132"/>
    </location>
</feature>
<evidence type="ECO:0000259" key="9">
    <source>
        <dbReference type="Pfam" id="PF05697"/>
    </source>
</evidence>
<protein>
    <recommendedName>
        <fullName evidence="3">peptidylprolyl isomerase</fullName>
        <ecNumber evidence="3">5.2.1.8</ecNumber>
    </recommendedName>
</protein>
<dbReference type="PANTHER" id="PTHR30560">
    <property type="entry name" value="TRIGGER FACTOR CHAPERONE AND PEPTIDYL-PROLYL CIS/TRANS ISOMERASE"/>
    <property type="match status" value="1"/>
</dbReference>
<dbReference type="GO" id="GO:0003755">
    <property type="term" value="F:peptidyl-prolyl cis-trans isomerase activity"/>
    <property type="evidence" value="ECO:0007669"/>
    <property type="project" value="UniProtKB-KW"/>
</dbReference>
<dbReference type="InterPro" id="IPR005215">
    <property type="entry name" value="Trig_fac"/>
</dbReference>
<proteinExistence type="inferred from homology"/>
<keyword evidence="6" id="KW-0413">Isomerase</keyword>
<dbReference type="EMBL" id="JACGCM010002659">
    <property type="protein sequence ID" value="KAF6137259.1"/>
    <property type="molecule type" value="Genomic_DNA"/>
</dbReference>
<keyword evidence="5" id="KW-0143">Chaperone</keyword>
<comment type="caution">
    <text evidence="10">The sequence shown here is derived from an EMBL/GenBank/DDBJ whole genome shotgun (WGS) entry which is preliminary data.</text>
</comment>
<evidence type="ECO:0000256" key="5">
    <source>
        <dbReference type="ARBA" id="ARBA00023186"/>
    </source>
</evidence>
<comment type="similarity">
    <text evidence="2">Belongs to the FKBP-type PPIase family. Tig subfamily.</text>
</comment>
<dbReference type="GO" id="GO:0043335">
    <property type="term" value="P:protein unfolding"/>
    <property type="evidence" value="ECO:0007669"/>
    <property type="project" value="TreeGrafter"/>
</dbReference>
<comment type="function">
    <text evidence="7">Involved in protein export. Acts as a chaperone by maintaining the newly synthesized protein in an open conformation. Functions as a peptidyl-prolyl cis-trans isomerase.</text>
</comment>
<gene>
    <name evidence="10" type="ORF">GIB67_036296</name>
</gene>
<keyword evidence="11" id="KW-1185">Reference proteome</keyword>
<evidence type="ECO:0000256" key="4">
    <source>
        <dbReference type="ARBA" id="ARBA00023110"/>
    </source>
</evidence>
<evidence type="ECO:0000256" key="3">
    <source>
        <dbReference type="ARBA" id="ARBA00013194"/>
    </source>
</evidence>
<sequence>MLERKTKTACLPIGTYVRVDLTGKETQKVFDDVLTNLARTSPPIPGFRRSKGGKTSNVPKDFLLRAIGENRVINFVMHEIVSTTMSDFVKKENLTAKKEFKTVQSAEELESAFEAGKEFGFNATLEIENPETEATGESSSDGSNTIDVEYKNVS</sequence>
<dbReference type="OrthoDB" id="1881930at2759"/>
<dbReference type="AlphaFoldDB" id="A0A7J7L3V3"/>
<dbReference type="GO" id="GO:0043022">
    <property type="term" value="F:ribosome binding"/>
    <property type="evidence" value="ECO:0007669"/>
    <property type="project" value="TreeGrafter"/>
</dbReference>
<accession>A0A7J7L3V3</accession>
<dbReference type="InterPro" id="IPR036611">
    <property type="entry name" value="Trigger_fac_ribosome-bd_sf"/>
</dbReference>
<evidence type="ECO:0000256" key="2">
    <source>
        <dbReference type="ARBA" id="ARBA00005464"/>
    </source>
</evidence>
<evidence type="ECO:0000256" key="7">
    <source>
        <dbReference type="ARBA" id="ARBA00024849"/>
    </source>
</evidence>
<keyword evidence="4" id="KW-0697">Rotamase</keyword>
<reference evidence="10 11" key="1">
    <citation type="journal article" date="2020" name="IScience">
        <title>Genome Sequencing of the Endangered Kingdonia uniflora (Circaeasteraceae, Ranunculales) Reveals Potential Mechanisms of Evolutionary Specialization.</title>
        <authorList>
            <person name="Sun Y."/>
            <person name="Deng T."/>
            <person name="Zhang A."/>
            <person name="Moore M.J."/>
            <person name="Landis J.B."/>
            <person name="Lin N."/>
            <person name="Zhang H."/>
            <person name="Zhang X."/>
            <person name="Huang J."/>
            <person name="Zhang X."/>
            <person name="Sun H."/>
            <person name="Wang H."/>
        </authorList>
    </citation>
    <scope>NUCLEOTIDE SEQUENCE [LARGE SCALE GENOMIC DNA]</scope>
    <source>
        <strain evidence="10">TB1705</strain>
        <tissue evidence="10">Leaf</tissue>
    </source>
</reference>
<dbReference type="Proteomes" id="UP000541444">
    <property type="component" value="Unassembled WGS sequence"/>
</dbReference>
<evidence type="ECO:0000256" key="6">
    <source>
        <dbReference type="ARBA" id="ARBA00023235"/>
    </source>
</evidence>
<evidence type="ECO:0000313" key="11">
    <source>
        <dbReference type="Proteomes" id="UP000541444"/>
    </source>
</evidence>
<evidence type="ECO:0000313" key="10">
    <source>
        <dbReference type="EMBL" id="KAF6137259.1"/>
    </source>
</evidence>